<feature type="transmembrane region" description="Helical" evidence="17">
    <location>
        <begin position="54"/>
        <end position="78"/>
    </location>
</feature>
<sequence length="919" mass="100254">MATKGTNNSKRKSNNSRRNTTKKSNNKSTSTRAKKASMEVEFEDPFFEDSSKEIILWGSLVLCILLCISNFGLGGVVGNAIADFLFGIFGIIQFILPFMVAFSAFFIISNYGNKVAVAKVIAGSVLLIFISVFVELIIHGQDVLGPLSTFEYSRDNHNGGGLLGGAIVFGIYDSFGLFGAYLIDIIAMVVSTIIIIERFAFDRVQQSSRYHADRAAAKRRARRERQLMEREANQTRYNSDRQAIIDKINEEKALELEQMNQKGGSRRERKHSGVTTNTTLMPDFSEASLSADGVNEIKINMAEGESDVEITNTSRHRLRSGDKKSKSTHSFKNVTPLVATNETATFIEPEQPVVVEPKVAVAPKPVEPVINTPAPTPAPEPTPEPEAVMEPVTSTRKPKPSASTQAEIEDSSESLRASIESDKKKPKKPFKLPPISLLKDAKKGTGDSREYLQEMAGKLQRTLGNFGVQANVTEVTLGPSVTRYELEIAEGTRVSKVVNLSDDIKLNMAVTDVRIEAPIPGKSAIGIEVPNKEKTMVSFKELVSSKEFKNAKSKISFCVGKDISGSVVVGNIEKMPHLLIAGATGSGKSVCINTIIMSILYHATPDEVKMIMVDPKMVELSVYNGIPHLLLPVITDAKKAAGALHWAVKEMTDRYELLAAAGVRNIEGFNEKVDSDALPESIPEEKRVRMSQLVIILDEVADLMMVAAADVEDSIVRLAQLARAAGIHLIIATQKPTVNVITGLIKANVPSRIAFSVSSGTDSRVILDMNGAEDLLGNGDMLYAPQNLSKPIRVQGAFVSDDEVSAVVDFLKNNNENAEYDSNIEAQIQNSETGSGSVSISGEPDNSRDQLFNEAGRLVIENQKGSIGYLQRNFRIGFNRAARIMDQLAEAGVVGPEMGTKPREIRMSISEFEELIKAN</sequence>
<dbReference type="SUPFAM" id="SSF46785">
    <property type="entry name" value="Winged helix' DNA-binding domain"/>
    <property type="match status" value="1"/>
</dbReference>
<evidence type="ECO:0000256" key="4">
    <source>
        <dbReference type="ARBA" id="ARBA00022618"/>
    </source>
</evidence>
<evidence type="ECO:0000256" key="15">
    <source>
        <dbReference type="PROSITE-ProRule" id="PRU00289"/>
    </source>
</evidence>
<keyword evidence="8 15" id="KW-0067">ATP-binding</keyword>
<keyword evidence="12" id="KW-0131">Cell cycle</keyword>
<dbReference type="GO" id="GO:0003677">
    <property type="term" value="F:DNA binding"/>
    <property type="evidence" value="ECO:0007669"/>
    <property type="project" value="UniProtKB-KW"/>
</dbReference>
<feature type="region of interest" description="Disordered" evidence="16">
    <location>
        <begin position="308"/>
        <end position="329"/>
    </location>
</feature>
<evidence type="ECO:0000313" key="19">
    <source>
        <dbReference type="EMBL" id="SEK62274.1"/>
    </source>
</evidence>
<dbReference type="SMART" id="SM00382">
    <property type="entry name" value="AAA"/>
    <property type="match status" value="1"/>
</dbReference>
<feature type="compositionally biased region" description="Basic residues" evidence="16">
    <location>
        <begin position="9"/>
        <end position="25"/>
    </location>
</feature>
<evidence type="ECO:0000256" key="14">
    <source>
        <dbReference type="ARBA" id="ARBA00025923"/>
    </source>
</evidence>
<comment type="function">
    <text evidence="13">Essential cell division protein that coordinates cell division and chromosome segregation. The N-terminus is involved in assembly of the cell-division machinery. The C-terminus functions as a DNA motor that moves dsDNA in an ATP-dependent manner towards the dif recombination site, which is located within the replication terminus region. Required for activation of the Xer recombinase, allowing activation of chromosome unlinking by recombination.</text>
</comment>
<feature type="transmembrane region" description="Helical" evidence="17">
    <location>
        <begin position="120"/>
        <end position="138"/>
    </location>
</feature>
<evidence type="ECO:0000256" key="6">
    <source>
        <dbReference type="ARBA" id="ARBA00022741"/>
    </source>
</evidence>
<dbReference type="InterPro" id="IPR036388">
    <property type="entry name" value="WH-like_DNA-bd_sf"/>
</dbReference>
<feature type="transmembrane region" description="Helical" evidence="17">
    <location>
        <begin position="178"/>
        <end position="201"/>
    </location>
</feature>
<dbReference type="InterPro" id="IPR025199">
    <property type="entry name" value="FtsK_4TM"/>
</dbReference>
<dbReference type="SMART" id="SM00843">
    <property type="entry name" value="Ftsk_gamma"/>
    <property type="match status" value="1"/>
</dbReference>
<gene>
    <name evidence="19" type="ORF">SAMN02910377_01388</name>
</gene>
<keyword evidence="7" id="KW-0159">Chromosome partition</keyword>
<comment type="similarity">
    <text evidence="2">Belongs to the FtsK/SpoIIIE/SftA family.</text>
</comment>
<organism evidence="19 20">
    <name type="scientific">Pseudobutyrivibrio ruminis</name>
    <dbReference type="NCBI Taxonomy" id="46206"/>
    <lineage>
        <taxon>Bacteria</taxon>
        <taxon>Bacillati</taxon>
        <taxon>Bacillota</taxon>
        <taxon>Clostridia</taxon>
        <taxon>Lachnospirales</taxon>
        <taxon>Lachnospiraceae</taxon>
        <taxon>Pseudobutyrivibrio</taxon>
    </lineage>
</organism>
<protein>
    <submittedName>
        <fullName evidence="19">DNA segregation ATPase FtsK/SpoIIIE, S-DNA-T family</fullName>
    </submittedName>
</protein>
<dbReference type="Pfam" id="PF01580">
    <property type="entry name" value="FtsK_SpoIIIE"/>
    <property type="match status" value="1"/>
</dbReference>
<dbReference type="GO" id="GO:0051301">
    <property type="term" value="P:cell division"/>
    <property type="evidence" value="ECO:0007669"/>
    <property type="project" value="UniProtKB-KW"/>
</dbReference>
<dbReference type="Gene3D" id="3.30.980.40">
    <property type="match status" value="1"/>
</dbReference>
<dbReference type="InterPro" id="IPR050206">
    <property type="entry name" value="FtsK/SpoIIIE/SftA"/>
</dbReference>
<feature type="region of interest" description="Disordered" evidence="16">
    <location>
        <begin position="367"/>
        <end position="445"/>
    </location>
</feature>
<evidence type="ECO:0000256" key="1">
    <source>
        <dbReference type="ARBA" id="ARBA00004651"/>
    </source>
</evidence>
<dbReference type="AlphaFoldDB" id="A0A1H7IIX9"/>
<dbReference type="PANTHER" id="PTHR22683">
    <property type="entry name" value="SPORULATION PROTEIN RELATED"/>
    <property type="match status" value="1"/>
</dbReference>
<dbReference type="InterPro" id="IPR041027">
    <property type="entry name" value="FtsK_alpha"/>
</dbReference>
<feature type="region of interest" description="Disordered" evidence="16">
    <location>
        <begin position="258"/>
        <end position="280"/>
    </location>
</feature>
<keyword evidence="5 17" id="KW-0812">Transmembrane</keyword>
<reference evidence="20" key="1">
    <citation type="submission" date="2016-10" db="EMBL/GenBank/DDBJ databases">
        <authorList>
            <person name="Varghese N."/>
        </authorList>
    </citation>
    <scope>NUCLEOTIDE SEQUENCE [LARGE SCALE GENOMIC DNA]</scope>
    <source>
        <strain evidence="20">ACV-9</strain>
    </source>
</reference>
<evidence type="ECO:0000256" key="11">
    <source>
        <dbReference type="ARBA" id="ARBA00023136"/>
    </source>
</evidence>
<evidence type="ECO:0000256" key="8">
    <source>
        <dbReference type="ARBA" id="ARBA00022840"/>
    </source>
</evidence>
<dbReference type="Pfam" id="PF17854">
    <property type="entry name" value="FtsK_alpha"/>
    <property type="match status" value="1"/>
</dbReference>
<dbReference type="Pfam" id="PF09397">
    <property type="entry name" value="FtsK_gamma"/>
    <property type="match status" value="1"/>
</dbReference>
<keyword evidence="9 17" id="KW-1133">Transmembrane helix</keyword>
<dbReference type="RefSeq" id="WP_074790492.1">
    <property type="nucleotide sequence ID" value="NZ_FNZX01000007.1"/>
</dbReference>
<keyword evidence="20" id="KW-1185">Reference proteome</keyword>
<dbReference type="Pfam" id="PF13491">
    <property type="entry name" value="FtsK_4TM"/>
    <property type="match status" value="1"/>
</dbReference>
<dbReference type="InterPro" id="IPR003593">
    <property type="entry name" value="AAA+_ATPase"/>
</dbReference>
<keyword evidence="6 15" id="KW-0547">Nucleotide-binding</keyword>
<dbReference type="GO" id="GO:0007059">
    <property type="term" value="P:chromosome segregation"/>
    <property type="evidence" value="ECO:0007669"/>
    <property type="project" value="UniProtKB-KW"/>
</dbReference>
<evidence type="ECO:0000313" key="20">
    <source>
        <dbReference type="Proteomes" id="UP000182321"/>
    </source>
</evidence>
<evidence type="ECO:0000256" key="13">
    <source>
        <dbReference type="ARBA" id="ARBA00024986"/>
    </source>
</evidence>
<dbReference type="InterPro" id="IPR018541">
    <property type="entry name" value="Ftsk_gamma"/>
</dbReference>
<feature type="domain" description="FtsK" evidence="18">
    <location>
        <begin position="564"/>
        <end position="764"/>
    </location>
</feature>
<dbReference type="InterPro" id="IPR027417">
    <property type="entry name" value="P-loop_NTPase"/>
</dbReference>
<proteinExistence type="inferred from homology"/>
<feature type="region of interest" description="Disordered" evidence="16">
    <location>
        <begin position="1"/>
        <end position="36"/>
    </location>
</feature>
<feature type="transmembrane region" description="Helical" evidence="17">
    <location>
        <begin position="84"/>
        <end position="108"/>
    </location>
</feature>
<dbReference type="Gene3D" id="1.10.10.10">
    <property type="entry name" value="Winged helix-like DNA-binding domain superfamily/Winged helix DNA-binding domain"/>
    <property type="match status" value="1"/>
</dbReference>
<evidence type="ECO:0000256" key="7">
    <source>
        <dbReference type="ARBA" id="ARBA00022829"/>
    </source>
</evidence>
<keyword evidence="4" id="KW-0132">Cell division</keyword>
<comment type="subunit">
    <text evidence="14">Homohexamer. Forms a ring that surrounds DNA.</text>
</comment>
<dbReference type="Proteomes" id="UP000182321">
    <property type="component" value="Unassembled WGS sequence"/>
</dbReference>
<keyword evidence="3" id="KW-1003">Cell membrane</keyword>
<dbReference type="InterPro" id="IPR036390">
    <property type="entry name" value="WH_DNA-bd_sf"/>
</dbReference>
<dbReference type="InterPro" id="IPR002543">
    <property type="entry name" value="FtsK_dom"/>
</dbReference>
<dbReference type="GO" id="GO:0005524">
    <property type="term" value="F:ATP binding"/>
    <property type="evidence" value="ECO:0007669"/>
    <property type="project" value="UniProtKB-UniRule"/>
</dbReference>
<evidence type="ECO:0000256" key="3">
    <source>
        <dbReference type="ARBA" id="ARBA00022475"/>
    </source>
</evidence>
<feature type="binding site" evidence="15">
    <location>
        <begin position="582"/>
        <end position="589"/>
    </location>
    <ligand>
        <name>ATP</name>
        <dbReference type="ChEBI" id="CHEBI:30616"/>
    </ligand>
</feature>
<evidence type="ECO:0000256" key="2">
    <source>
        <dbReference type="ARBA" id="ARBA00006474"/>
    </source>
</evidence>
<evidence type="ECO:0000256" key="5">
    <source>
        <dbReference type="ARBA" id="ARBA00022692"/>
    </source>
</evidence>
<evidence type="ECO:0000256" key="10">
    <source>
        <dbReference type="ARBA" id="ARBA00023125"/>
    </source>
</evidence>
<evidence type="ECO:0000256" key="17">
    <source>
        <dbReference type="SAM" id="Phobius"/>
    </source>
</evidence>
<evidence type="ECO:0000256" key="9">
    <source>
        <dbReference type="ARBA" id="ARBA00022989"/>
    </source>
</evidence>
<feature type="compositionally biased region" description="Pro residues" evidence="16">
    <location>
        <begin position="374"/>
        <end position="384"/>
    </location>
</feature>
<dbReference type="PANTHER" id="PTHR22683:SF41">
    <property type="entry name" value="DNA TRANSLOCASE FTSK"/>
    <property type="match status" value="1"/>
</dbReference>
<evidence type="ECO:0000259" key="18">
    <source>
        <dbReference type="PROSITE" id="PS50901"/>
    </source>
</evidence>
<keyword evidence="10" id="KW-0238">DNA-binding</keyword>
<dbReference type="CDD" id="cd01127">
    <property type="entry name" value="TrwB_TraG_TraD_VirD4"/>
    <property type="match status" value="1"/>
</dbReference>
<dbReference type="PROSITE" id="PS50901">
    <property type="entry name" value="FTSK"/>
    <property type="match status" value="1"/>
</dbReference>
<dbReference type="Gene3D" id="3.40.50.300">
    <property type="entry name" value="P-loop containing nucleotide triphosphate hydrolases"/>
    <property type="match status" value="1"/>
</dbReference>
<dbReference type="GO" id="GO:0005886">
    <property type="term" value="C:plasma membrane"/>
    <property type="evidence" value="ECO:0007669"/>
    <property type="project" value="UniProtKB-SubCell"/>
</dbReference>
<comment type="subcellular location">
    <subcellularLocation>
        <location evidence="1">Cell membrane</location>
        <topology evidence="1">Multi-pass membrane protein</topology>
    </subcellularLocation>
</comment>
<dbReference type="EMBL" id="FNZX01000007">
    <property type="protein sequence ID" value="SEK62274.1"/>
    <property type="molecule type" value="Genomic_DNA"/>
</dbReference>
<name>A0A1H7IIX9_9FIRM</name>
<evidence type="ECO:0000256" key="16">
    <source>
        <dbReference type="SAM" id="MobiDB-lite"/>
    </source>
</evidence>
<keyword evidence="11 17" id="KW-0472">Membrane</keyword>
<dbReference type="SUPFAM" id="SSF52540">
    <property type="entry name" value="P-loop containing nucleoside triphosphate hydrolases"/>
    <property type="match status" value="1"/>
</dbReference>
<accession>A0A1H7IIX9</accession>
<evidence type="ECO:0000256" key="12">
    <source>
        <dbReference type="ARBA" id="ARBA00023306"/>
    </source>
</evidence>